<evidence type="ECO:0000313" key="2">
    <source>
        <dbReference type="Proteomes" id="UP000715095"/>
    </source>
</evidence>
<gene>
    <name evidence="1" type="ORF">H6A60_07320</name>
</gene>
<keyword evidence="2" id="KW-1185">Reference proteome</keyword>
<sequence length="126" mass="13573">MTTPVQTLFNPSVGIQSLLPMADAEPLPDAREVGASAVGRSTLESLYGPANARARVEHCLAPDIGDGTPVSPEVFARSLRDISKKLEKRLKKHPDPKLAALLEEELEPLLENDMLLSAYRGLMLGG</sequence>
<dbReference type="InterPro" id="IPR012672">
    <property type="entry name" value="T3SS_YscX"/>
</dbReference>
<dbReference type="RefSeq" id="WP_205102870.1">
    <property type="nucleotide sequence ID" value="NZ_JACJJC010000010.1"/>
</dbReference>
<dbReference type="Pfam" id="PF09474">
    <property type="entry name" value="Type_III_YscX"/>
    <property type="match status" value="1"/>
</dbReference>
<reference evidence="1 2" key="1">
    <citation type="journal article" date="2021" name="Sci. Rep.">
        <title>The distribution of antibiotic resistance genes in chicken gut microbiota commensals.</title>
        <authorList>
            <person name="Juricova H."/>
            <person name="Matiasovicova J."/>
            <person name="Kubasova T."/>
            <person name="Cejkova D."/>
            <person name="Rychlik I."/>
        </authorList>
    </citation>
    <scope>NUCLEOTIDE SEQUENCE [LARGE SCALE GENOMIC DNA]</scope>
    <source>
        <strain evidence="1 2">An829</strain>
    </source>
</reference>
<evidence type="ECO:0000313" key="1">
    <source>
        <dbReference type="EMBL" id="MBM6704290.1"/>
    </source>
</evidence>
<comment type="caution">
    <text evidence="1">The sequence shown here is derived from an EMBL/GenBank/DDBJ whole genome shotgun (WGS) entry which is preliminary data.</text>
</comment>
<dbReference type="Proteomes" id="UP000715095">
    <property type="component" value="Unassembled WGS sequence"/>
</dbReference>
<protein>
    <submittedName>
        <fullName evidence="1">Type III secretion protein</fullName>
    </submittedName>
</protein>
<accession>A0ABS2DU93</accession>
<dbReference type="EMBL" id="JACJJC010000010">
    <property type="protein sequence ID" value="MBM6704290.1"/>
    <property type="molecule type" value="Genomic_DNA"/>
</dbReference>
<proteinExistence type="predicted"/>
<organism evidence="1 2">
    <name type="scientific">Sutterella massiliensis</name>
    <dbReference type="NCBI Taxonomy" id="1816689"/>
    <lineage>
        <taxon>Bacteria</taxon>
        <taxon>Pseudomonadati</taxon>
        <taxon>Pseudomonadota</taxon>
        <taxon>Betaproteobacteria</taxon>
        <taxon>Burkholderiales</taxon>
        <taxon>Sutterellaceae</taxon>
        <taxon>Sutterella</taxon>
    </lineage>
</organism>
<name>A0ABS2DU93_9BURK</name>